<dbReference type="GO" id="GO:1990281">
    <property type="term" value="C:efflux pump complex"/>
    <property type="evidence" value="ECO:0007669"/>
    <property type="project" value="TreeGrafter"/>
</dbReference>
<dbReference type="InterPro" id="IPR058625">
    <property type="entry name" value="MdtA-like_BSH"/>
</dbReference>
<dbReference type="Gene3D" id="2.40.30.170">
    <property type="match status" value="1"/>
</dbReference>
<dbReference type="AlphaFoldDB" id="A0A3P3QD49"/>
<dbReference type="Pfam" id="PF25917">
    <property type="entry name" value="BSH_RND"/>
    <property type="match status" value="1"/>
</dbReference>
<keyword evidence="2" id="KW-0175">Coiled coil</keyword>
<organism evidence="4 5">
    <name type="scientific">Rheinheimera mesophila</name>
    <dbReference type="NCBI Taxonomy" id="1547515"/>
    <lineage>
        <taxon>Bacteria</taxon>
        <taxon>Pseudomonadati</taxon>
        <taxon>Pseudomonadota</taxon>
        <taxon>Gammaproteobacteria</taxon>
        <taxon>Chromatiales</taxon>
        <taxon>Chromatiaceae</taxon>
        <taxon>Rheinheimera</taxon>
    </lineage>
</organism>
<sequence length="406" mass="44767">MAGKWVKAGVPVIIVLGAVAIAAALVAGKKPPEQKKETRKDLFVEVKPVSRQNLTYQVWSQGSVQPKVITSLTSEVNGVIVKVADNFIEGGFFRAGDLLIQVEQYDYQTAVKLAEANLARAQALLEEEKARGKVAAKEWSEFSAGKAPELGLRRPQLAQELANVRSAEAELENARRNLIRTEIRAPYDGIVKLKNANIGQFISRGFNLGTIYGTDVAEVRLPLSDNDVGYLNMPGFTASEQQQPEVLLSAEVAGQQLNWQARLVRTEGMLDDENRVIYAVAEVKDPYRLKSDGQAPLRFGRFVKARIDGKTADNLVLVERHLLKPDHKVLTMSKDNKLHIRSVTVQRMDEEYAYISSGLDTGEHLVLTAIANPLEGMALRTSVDPVLDDVEQEKTAIAATENGEKR</sequence>
<dbReference type="RefSeq" id="WP_046519225.1">
    <property type="nucleotide sequence ID" value="NZ_LAVS01000009.1"/>
</dbReference>
<gene>
    <name evidence="4" type="ORF">EIK76_15800</name>
</gene>
<feature type="coiled-coil region" evidence="2">
    <location>
        <begin position="157"/>
        <end position="184"/>
    </location>
</feature>
<dbReference type="EMBL" id="RRCF01000005">
    <property type="protein sequence ID" value="RRJ19008.1"/>
    <property type="molecule type" value="Genomic_DNA"/>
</dbReference>
<dbReference type="NCBIfam" id="TIGR01730">
    <property type="entry name" value="RND_mfp"/>
    <property type="match status" value="1"/>
</dbReference>
<dbReference type="Proteomes" id="UP000276260">
    <property type="component" value="Unassembled WGS sequence"/>
</dbReference>
<dbReference type="GO" id="GO:0015562">
    <property type="term" value="F:efflux transmembrane transporter activity"/>
    <property type="evidence" value="ECO:0007669"/>
    <property type="project" value="TreeGrafter"/>
</dbReference>
<comment type="caution">
    <text evidence="4">The sequence shown here is derived from an EMBL/GenBank/DDBJ whole genome shotgun (WGS) entry which is preliminary data.</text>
</comment>
<dbReference type="Gene3D" id="2.40.50.100">
    <property type="match status" value="1"/>
</dbReference>
<proteinExistence type="inferred from homology"/>
<dbReference type="PANTHER" id="PTHR30469:SF12">
    <property type="entry name" value="MULTIDRUG RESISTANCE PROTEIN MDTA"/>
    <property type="match status" value="1"/>
</dbReference>
<accession>A0A3P3QD49</accession>
<dbReference type="Gene3D" id="1.10.287.470">
    <property type="entry name" value="Helix hairpin bin"/>
    <property type="match status" value="1"/>
</dbReference>
<evidence type="ECO:0000313" key="5">
    <source>
        <dbReference type="Proteomes" id="UP000276260"/>
    </source>
</evidence>
<comment type="similarity">
    <text evidence="1">Belongs to the membrane fusion protein (MFP) (TC 8.A.1) family.</text>
</comment>
<feature type="domain" description="Multidrug resistance protein MdtA-like barrel-sandwich hybrid" evidence="3">
    <location>
        <begin position="71"/>
        <end position="206"/>
    </location>
</feature>
<reference evidence="4 5" key="1">
    <citation type="submission" date="2018-11" db="EMBL/GenBank/DDBJ databases">
        <title>Draft genome analysis of Rheinheimera mesophila isolated from an industrial waste site.</title>
        <authorList>
            <person name="Yu Q."/>
            <person name="Qi Y."/>
            <person name="Zhang H."/>
            <person name="Lu Y."/>
            <person name="Pu J."/>
        </authorList>
    </citation>
    <scope>NUCLEOTIDE SEQUENCE [LARGE SCALE GENOMIC DNA]</scope>
    <source>
        <strain evidence="4 5">IITR13</strain>
    </source>
</reference>
<dbReference type="OrthoDB" id="5730196at2"/>
<name>A0A3P3QD49_9GAMM</name>
<evidence type="ECO:0000259" key="3">
    <source>
        <dbReference type="Pfam" id="PF25917"/>
    </source>
</evidence>
<protein>
    <submittedName>
        <fullName evidence="4">Efflux RND transporter periplasmic adaptor subunit</fullName>
    </submittedName>
</protein>
<dbReference type="SUPFAM" id="SSF111369">
    <property type="entry name" value="HlyD-like secretion proteins"/>
    <property type="match status" value="1"/>
</dbReference>
<dbReference type="InterPro" id="IPR006143">
    <property type="entry name" value="RND_pump_MFP"/>
</dbReference>
<evidence type="ECO:0000313" key="4">
    <source>
        <dbReference type="EMBL" id="RRJ19008.1"/>
    </source>
</evidence>
<dbReference type="Gene3D" id="2.40.420.20">
    <property type="match status" value="1"/>
</dbReference>
<dbReference type="PANTHER" id="PTHR30469">
    <property type="entry name" value="MULTIDRUG RESISTANCE PROTEIN MDTA"/>
    <property type="match status" value="1"/>
</dbReference>
<evidence type="ECO:0000256" key="1">
    <source>
        <dbReference type="ARBA" id="ARBA00009477"/>
    </source>
</evidence>
<evidence type="ECO:0000256" key="2">
    <source>
        <dbReference type="SAM" id="Coils"/>
    </source>
</evidence>
<keyword evidence="5" id="KW-1185">Reference proteome</keyword>